<dbReference type="EMBL" id="PCYL01000033">
    <property type="protein sequence ID" value="PIR46627.1"/>
    <property type="molecule type" value="Genomic_DNA"/>
</dbReference>
<protein>
    <recommendedName>
        <fullName evidence="3">KaiC-like domain-containing protein</fullName>
    </recommendedName>
</protein>
<gene>
    <name evidence="1" type="ORF">COV07_03085</name>
</gene>
<evidence type="ECO:0000313" key="1">
    <source>
        <dbReference type="EMBL" id="PIR46627.1"/>
    </source>
</evidence>
<proteinExistence type="predicted"/>
<evidence type="ECO:0000313" key="2">
    <source>
        <dbReference type="Proteomes" id="UP000230833"/>
    </source>
</evidence>
<accession>A0A2H0RJI5</accession>
<dbReference type="Proteomes" id="UP000230833">
    <property type="component" value="Unassembled WGS sequence"/>
</dbReference>
<organism evidence="1 2">
    <name type="scientific">Candidatus Vogelbacteria bacterium CG10_big_fil_rev_8_21_14_0_10_45_14</name>
    <dbReference type="NCBI Taxonomy" id="1975042"/>
    <lineage>
        <taxon>Bacteria</taxon>
        <taxon>Candidatus Vogeliibacteriota</taxon>
    </lineage>
</organism>
<name>A0A2H0RJI5_9BACT</name>
<sequence>MADTILLNNEDYHISEDGLPCLIHYAPMAGGSHFSVAMVADLFLHGSKILFLTAYPMTKDNFLQQIKGSESKTAFVTEESQLNTNAQAIILESGNEQLFLQAVKKLDDLNERVVLVKNMEVFSDAVFDSCLKLQKIILSGDVDKCSAKKQISDKQYKTIVLFSKSETPLKVEPPELEKYKGYLWSDGKEGLVSVKMEN</sequence>
<dbReference type="AlphaFoldDB" id="A0A2H0RJI5"/>
<reference evidence="1 2" key="1">
    <citation type="submission" date="2017-09" db="EMBL/GenBank/DDBJ databases">
        <title>Depth-based differentiation of microbial function through sediment-hosted aquifers and enrichment of novel symbionts in the deep terrestrial subsurface.</title>
        <authorList>
            <person name="Probst A.J."/>
            <person name="Ladd B."/>
            <person name="Jarett J.K."/>
            <person name="Geller-Mcgrath D.E."/>
            <person name="Sieber C.M."/>
            <person name="Emerson J.B."/>
            <person name="Anantharaman K."/>
            <person name="Thomas B.C."/>
            <person name="Malmstrom R."/>
            <person name="Stieglmeier M."/>
            <person name="Klingl A."/>
            <person name="Woyke T."/>
            <person name="Ryan C.M."/>
            <person name="Banfield J.F."/>
        </authorList>
    </citation>
    <scope>NUCLEOTIDE SEQUENCE [LARGE SCALE GENOMIC DNA]</scope>
    <source>
        <strain evidence="1">CG10_big_fil_rev_8_21_14_0_10_45_14</strain>
    </source>
</reference>
<comment type="caution">
    <text evidence="1">The sequence shown here is derived from an EMBL/GenBank/DDBJ whole genome shotgun (WGS) entry which is preliminary data.</text>
</comment>
<evidence type="ECO:0008006" key="3">
    <source>
        <dbReference type="Google" id="ProtNLM"/>
    </source>
</evidence>